<dbReference type="Pfam" id="PF01471">
    <property type="entry name" value="PG_binding_1"/>
    <property type="match status" value="2"/>
</dbReference>
<dbReference type="InterPro" id="IPR036366">
    <property type="entry name" value="PGBDSf"/>
</dbReference>
<organism evidence="4 5">
    <name type="scientific">Bacillus velezensis</name>
    <dbReference type="NCBI Taxonomy" id="492670"/>
    <lineage>
        <taxon>Bacteria</taxon>
        <taxon>Bacillati</taxon>
        <taxon>Bacillota</taxon>
        <taxon>Bacilli</taxon>
        <taxon>Bacillales</taxon>
        <taxon>Bacillaceae</taxon>
        <taxon>Bacillus</taxon>
        <taxon>Bacillus amyloliquefaciens group</taxon>
    </lineage>
</organism>
<evidence type="ECO:0000313" key="4">
    <source>
        <dbReference type="EMBL" id="QOY26458.1"/>
    </source>
</evidence>
<dbReference type="InterPro" id="IPR017853">
    <property type="entry name" value="GH"/>
</dbReference>
<dbReference type="CDD" id="cd06418">
    <property type="entry name" value="GH25_BacA-like"/>
    <property type="match status" value="1"/>
</dbReference>
<dbReference type="EMBL" id="CP063687">
    <property type="protein sequence ID" value="QOY26458.1"/>
    <property type="molecule type" value="Genomic_DNA"/>
</dbReference>
<name>A0A411A219_BACVE</name>
<sequence length="735" mass="79650">MDEMVLETQQWLNETYKDRHGYNKVPENGKTGWDTIYGLTRALQIELGISEPADNFGPTTQRLFKPLKKQAPDSKPTNMNYILQGALWCKGFNPGGFSGVFYENTESAVKEFQKAAGLTKQDGIVTALIMKALLDMSAFRLVEGGDKRIRQIQQNLNRDYNDYIGLMPCDGLYARGTNKALIYALQKEEGMSTSVANGFFGNGTTSLCPTLTPGDSRTGFVLIVQYALYCNGEAFDPGEFDGKYGVGVVSAVKAFQKFMCLPQTGYADMPTIKALLSSSGDTTRAASACDTAAILTADTAKTLRENGYKIVGRYLTGNVRTSSGLTSKALTSKELSTIFNAGLSVFPIYQDGGYESSYFVKDQGTRDAYSAASAARRLGFPSGTTIYFAVDFDAYDYEVTDKIIPYFQEIKSAFMKMQAFSTAPKYEIGVYGPRNICIRTSEAGLTKYSFTANMSTGFSGNLGYPMPKNWAFDQFYEGTIGSGAGKVAIDKDGYSGKDSGASSVHPPSDPVYDARLNTLTNILSTIPALENSSGLANMMFEFGTTETILASPTLDILLSTSILYTIPSEGSANTMTITNGKPGAYVTGLLGDTQTILTASDIRSYQNLLDNLSLSVRNGYLEMAVTPSAQSLDVSIKIYTPDIPVADGSTTGLTTMFTFRIKTYKGVPVSAAESELAKDWDLLPSGLVIVAGVSAFYFSSKILTVEKPTENKTVEAVTEFAAVLLALYAYMTDLY</sequence>
<dbReference type="RefSeq" id="WP_017419321.1">
    <property type="nucleotide sequence ID" value="NZ_CP017775.1"/>
</dbReference>
<dbReference type="InterPro" id="IPR002477">
    <property type="entry name" value="Peptidoglycan-bd-like"/>
</dbReference>
<feature type="domain" description="Peptidoglycan binding-like" evidence="1">
    <location>
        <begin position="83"/>
        <end position="133"/>
    </location>
</feature>
<proteinExistence type="predicted"/>
<dbReference type="Pfam" id="PF08924">
    <property type="entry name" value="Rv2525c_GlyHyd-like"/>
    <property type="match status" value="1"/>
</dbReference>
<dbReference type="Gene3D" id="3.20.20.80">
    <property type="entry name" value="Glycosidases"/>
    <property type="match status" value="1"/>
</dbReference>
<evidence type="ECO:0000259" key="1">
    <source>
        <dbReference type="Pfam" id="PF01471"/>
    </source>
</evidence>
<evidence type="ECO:0000259" key="2">
    <source>
        <dbReference type="Pfam" id="PF08924"/>
    </source>
</evidence>
<dbReference type="Pfam" id="PF21015">
    <property type="entry name" value="Ybfg_C"/>
    <property type="match status" value="1"/>
</dbReference>
<evidence type="ECO:0000259" key="3">
    <source>
        <dbReference type="Pfam" id="PF21015"/>
    </source>
</evidence>
<dbReference type="Gene3D" id="1.10.101.10">
    <property type="entry name" value="PGBD-like superfamily/PGBD"/>
    <property type="match status" value="2"/>
</dbReference>
<dbReference type="SUPFAM" id="SSF51445">
    <property type="entry name" value="(Trans)glycosidases"/>
    <property type="match status" value="1"/>
</dbReference>
<dbReference type="Proteomes" id="UP000587477">
    <property type="component" value="Chromosome"/>
</dbReference>
<dbReference type="InterPro" id="IPR015020">
    <property type="entry name" value="Rv2525c-like_Glyco_Hydro-like"/>
</dbReference>
<gene>
    <name evidence="4" type="primary">fadG</name>
    <name evidence="4" type="ORF">BACVE_001421</name>
</gene>
<dbReference type="SUPFAM" id="SSF47090">
    <property type="entry name" value="PGBD-like"/>
    <property type="match status" value="2"/>
</dbReference>
<accession>A0A411A219</accession>
<reference evidence="5" key="1">
    <citation type="submission" date="2020-10" db="EMBL/GenBank/DDBJ databases">
        <title>Complete genome sequence of Bacillus velezensis NST6.</title>
        <authorList>
            <person name="Choi J."/>
        </authorList>
    </citation>
    <scope>NUCLEOTIDE SEQUENCE [LARGE SCALE GENOMIC DNA]</scope>
    <source>
        <strain evidence="5">NST6</strain>
    </source>
</reference>
<feature type="domain" description="Ybfg-like C-terminal" evidence="3">
    <location>
        <begin position="522"/>
        <end position="669"/>
    </location>
</feature>
<feature type="domain" description="Rv2525c-like glycoside hydrolase-like" evidence="2">
    <location>
        <begin position="302"/>
        <end position="492"/>
    </location>
</feature>
<feature type="domain" description="Peptidoglycan binding-like" evidence="1">
    <location>
        <begin position="221"/>
        <end position="275"/>
    </location>
</feature>
<dbReference type="InterPro" id="IPR048479">
    <property type="entry name" value="Ybfg_C"/>
</dbReference>
<dbReference type="AlphaFoldDB" id="A0A411A219"/>
<dbReference type="InterPro" id="IPR036365">
    <property type="entry name" value="PGBD-like_sf"/>
</dbReference>
<protein>
    <submittedName>
        <fullName evidence="4">Uncharacterized protein</fullName>
    </submittedName>
</protein>
<evidence type="ECO:0000313" key="5">
    <source>
        <dbReference type="Proteomes" id="UP000587477"/>
    </source>
</evidence>